<feature type="domain" description="Secretion system C-terminal sorting" evidence="2">
    <location>
        <begin position="483"/>
        <end position="546"/>
    </location>
</feature>
<dbReference type="RefSeq" id="WP_147169555.1">
    <property type="nucleotide sequence ID" value="NZ_VOOR01000081.1"/>
</dbReference>
<dbReference type="Proteomes" id="UP000321580">
    <property type="component" value="Unassembled WGS sequence"/>
</dbReference>
<organism evidence="3 4">
    <name type="scientific">Phaeodactylibacter luteus</name>
    <dbReference type="NCBI Taxonomy" id="1564516"/>
    <lineage>
        <taxon>Bacteria</taxon>
        <taxon>Pseudomonadati</taxon>
        <taxon>Bacteroidota</taxon>
        <taxon>Saprospiria</taxon>
        <taxon>Saprospirales</taxon>
        <taxon>Haliscomenobacteraceae</taxon>
        <taxon>Phaeodactylibacter</taxon>
    </lineage>
</organism>
<keyword evidence="1" id="KW-0732">Signal</keyword>
<feature type="chain" id="PRO_5022670543" description="Secretion system C-terminal sorting domain-containing protein" evidence="1">
    <location>
        <begin position="21"/>
        <end position="550"/>
    </location>
</feature>
<sequence>MCTSTKILLLLLACSFSTVAAQNTVGLLNLDSNRAYDGYNLIYPHNQPTSYLLDNCGRVVHSWPDSAQYRPGNTSYLLANGNLAKTKRLANSPTNDPIWAGGGGAIVEIRDWDNNLLWQFEQNSAEKRLHHDIAPMPNGNILMISWEVKTKAEAIAMGRNPELLENWDAIWPDYILEVDPSTDEVVWEWHAWDHLIQDFDPEKANFGEVAAHPELIDLNYQTNDGHPDWLHVNAIDYNPELDQILISVPTFSEVWVIDHSTTTEEAAGHTGGNAGKGGDLLYRWGNPLAYRQGAAADQKLFYPHDLHWVATPGYEGQLAVFNNRVAPTYSTVNLFTPPFNSTTSDYDYNGGAYGPEQFDRTVVHPDTLPLSSSGLSSVQVLPNDNLLICSGRNGYSFEITPDNEVVWEYRTPLIAGQPAVQGASLGLNDNLTFRIKRYDTNYPAFEGKDLSPKGYIELEPNSGFCGNIVSVMPQPAPPATIKVYPNPTSGWANIEAERACTAFLLNSMGQLVQTLYLKKGQQQLSLEQHPAGLYWLETQKGKPQKIILTR</sequence>
<dbReference type="PANTHER" id="PTHR35340">
    <property type="entry name" value="PQQ ENZYME REPEAT PROTEIN-RELATED"/>
    <property type="match status" value="1"/>
</dbReference>
<dbReference type="EMBL" id="VOOR01000081">
    <property type="protein sequence ID" value="TXB60097.1"/>
    <property type="molecule type" value="Genomic_DNA"/>
</dbReference>
<dbReference type="Pfam" id="PF05935">
    <property type="entry name" value="Arylsulfotrans"/>
    <property type="match status" value="1"/>
</dbReference>
<evidence type="ECO:0000313" key="3">
    <source>
        <dbReference type="EMBL" id="TXB60097.1"/>
    </source>
</evidence>
<protein>
    <recommendedName>
        <fullName evidence="2">Secretion system C-terminal sorting domain-containing protein</fullName>
    </recommendedName>
</protein>
<proteinExistence type="predicted"/>
<dbReference type="AlphaFoldDB" id="A0A5C6RGX7"/>
<feature type="signal peptide" evidence="1">
    <location>
        <begin position="1"/>
        <end position="20"/>
    </location>
</feature>
<dbReference type="InterPro" id="IPR010262">
    <property type="entry name" value="Arylsulfotransferase_bact"/>
</dbReference>
<reference evidence="3 4" key="1">
    <citation type="submission" date="2019-08" db="EMBL/GenBank/DDBJ databases">
        <title>Genome of Phaeodactylibacter luteus.</title>
        <authorList>
            <person name="Bowman J.P."/>
        </authorList>
    </citation>
    <scope>NUCLEOTIDE SEQUENCE [LARGE SCALE GENOMIC DNA]</scope>
    <source>
        <strain evidence="3 4">KCTC 42180</strain>
    </source>
</reference>
<keyword evidence="4" id="KW-1185">Reference proteome</keyword>
<accession>A0A5C6RGX7</accession>
<evidence type="ECO:0000259" key="2">
    <source>
        <dbReference type="Pfam" id="PF18962"/>
    </source>
</evidence>
<dbReference type="GO" id="GO:0004062">
    <property type="term" value="F:aryl sulfotransferase activity"/>
    <property type="evidence" value="ECO:0007669"/>
    <property type="project" value="InterPro"/>
</dbReference>
<evidence type="ECO:0000313" key="4">
    <source>
        <dbReference type="Proteomes" id="UP000321580"/>
    </source>
</evidence>
<dbReference type="InterPro" id="IPR053143">
    <property type="entry name" value="Arylsulfate_ST"/>
</dbReference>
<name>A0A5C6RGX7_9BACT</name>
<evidence type="ECO:0000256" key="1">
    <source>
        <dbReference type="SAM" id="SignalP"/>
    </source>
</evidence>
<dbReference type="InterPro" id="IPR026444">
    <property type="entry name" value="Secre_tail"/>
</dbReference>
<dbReference type="InterPro" id="IPR011044">
    <property type="entry name" value="Quino_amine_DH_bsu"/>
</dbReference>
<dbReference type="SUPFAM" id="SSF50969">
    <property type="entry name" value="YVTN repeat-like/Quinoprotein amine dehydrogenase"/>
    <property type="match status" value="1"/>
</dbReference>
<comment type="caution">
    <text evidence="3">The sequence shown here is derived from an EMBL/GenBank/DDBJ whole genome shotgun (WGS) entry which is preliminary data.</text>
</comment>
<dbReference type="PANTHER" id="PTHR35340:SF5">
    <property type="entry name" value="ASST-DOMAIN-CONTAINING PROTEIN"/>
    <property type="match status" value="1"/>
</dbReference>
<dbReference type="Pfam" id="PF18962">
    <property type="entry name" value="Por_Secre_tail"/>
    <property type="match status" value="1"/>
</dbReference>
<dbReference type="OrthoDB" id="264813at2"/>
<gene>
    <name evidence="3" type="ORF">FRY97_20815</name>
</gene>